<dbReference type="GO" id="GO:0005886">
    <property type="term" value="C:plasma membrane"/>
    <property type="evidence" value="ECO:0007669"/>
    <property type="project" value="TreeGrafter"/>
</dbReference>
<dbReference type="Gene3D" id="2.40.160.120">
    <property type="match status" value="1"/>
</dbReference>
<name>T1KGW1_TETUR</name>
<reference evidence="5" key="1">
    <citation type="submission" date="2011-08" db="EMBL/GenBank/DDBJ databases">
        <authorList>
            <person name="Rombauts S."/>
        </authorList>
    </citation>
    <scope>NUCLEOTIDE SEQUENCE</scope>
    <source>
        <strain evidence="5">London</strain>
    </source>
</reference>
<dbReference type="PANTHER" id="PTHR10972:SF205">
    <property type="entry name" value="OXYSTEROL-BINDING PROTEIN 1"/>
    <property type="match status" value="1"/>
</dbReference>
<keyword evidence="2" id="KW-0597">Phosphoprotein</keyword>
<sequence>MNTKQKLILPPGLESHANKPNDVNCNENNYDNSSNNAIDSFGGNNSESEDEEYADPLEYSTREIDEEQDKLENDIPSEDNEKANIDMSISEIALLPDNDSANSINGIFSSKDVCKELNLDEKDLSPLPLDPRRRTRILDRPNQSLNLWSFLKKCIGKELTKIPMPVNFNEPLSMLQRLTEDFEYAHLLHKAATTDDSCNQLVYIAAFCVSSYSTTNVRLNKPFNPLLGETYECDRTSDLGWKSIAEQVSHHPPMLALHCEGKGWKCWSEFGLSSKFRGKYLQVNPVDISHLEFPDQGYHYTWHKVTTTIHNIIVGKLWVDNHGDMVITNHTTGDRCILKFVPYSYFSRDVQRKVTGKIIDSKGETKWILQGIWDDHLEVARVMNKRRSSKGKSVYETSVFKKIWERVYPPPEHEKMYNMTLLAVQLNEPEDGVAPTDSRLRPDQRLMEDGKWDEANQIKGLLEEKQRKVRRKREEEAANLDADVAYSPTWFKRQTDPITNNPVHIYAGDYWQCKQNLDWSKCPEIFNVDKEIGSKSSKRRE</sequence>
<dbReference type="STRING" id="32264.T1KGW1"/>
<dbReference type="InterPro" id="IPR000648">
    <property type="entry name" value="Oxysterol-bd"/>
</dbReference>
<gene>
    <name evidence="4" type="primary">107364251</name>
</gene>
<comment type="similarity">
    <text evidence="1">Belongs to the OSBP family.</text>
</comment>
<dbReference type="AlphaFoldDB" id="T1KGW1"/>
<dbReference type="Pfam" id="PF01237">
    <property type="entry name" value="Oxysterol_BP"/>
    <property type="match status" value="1"/>
</dbReference>
<keyword evidence="5" id="KW-1185">Reference proteome</keyword>
<protein>
    <recommendedName>
        <fullName evidence="6">Oxysterol-binding protein</fullName>
    </recommendedName>
</protein>
<evidence type="ECO:0000256" key="2">
    <source>
        <dbReference type="ARBA" id="ARBA00022553"/>
    </source>
</evidence>
<dbReference type="SUPFAM" id="SSF144000">
    <property type="entry name" value="Oxysterol-binding protein-like"/>
    <property type="match status" value="1"/>
</dbReference>
<dbReference type="KEGG" id="tut:107364251"/>
<dbReference type="GO" id="GO:0032934">
    <property type="term" value="F:sterol binding"/>
    <property type="evidence" value="ECO:0007669"/>
    <property type="project" value="TreeGrafter"/>
</dbReference>
<dbReference type="eggNOG" id="KOG1737">
    <property type="taxonomic scope" value="Eukaryota"/>
</dbReference>
<feature type="compositionally biased region" description="Low complexity" evidence="3">
    <location>
        <begin position="21"/>
        <end position="40"/>
    </location>
</feature>
<accession>T1KGW1</accession>
<dbReference type="EnsemblMetazoa" id="tetur11g02210.1">
    <property type="protein sequence ID" value="tetur11g02210.1"/>
    <property type="gene ID" value="tetur11g02210"/>
</dbReference>
<evidence type="ECO:0008006" key="6">
    <source>
        <dbReference type="Google" id="ProtNLM"/>
    </source>
</evidence>
<dbReference type="EMBL" id="CAEY01000071">
    <property type="status" value="NOT_ANNOTATED_CDS"/>
    <property type="molecule type" value="Genomic_DNA"/>
</dbReference>
<evidence type="ECO:0000313" key="4">
    <source>
        <dbReference type="EnsemblMetazoa" id="tetur11g02210.1"/>
    </source>
</evidence>
<dbReference type="InterPro" id="IPR037239">
    <property type="entry name" value="OSBP_sf"/>
</dbReference>
<evidence type="ECO:0000313" key="5">
    <source>
        <dbReference type="Proteomes" id="UP000015104"/>
    </source>
</evidence>
<feature type="region of interest" description="Disordered" evidence="3">
    <location>
        <begin position="1"/>
        <end position="78"/>
    </location>
</feature>
<proteinExistence type="inferred from homology"/>
<dbReference type="PANTHER" id="PTHR10972">
    <property type="entry name" value="OXYSTEROL-BINDING PROTEIN-RELATED"/>
    <property type="match status" value="1"/>
</dbReference>
<evidence type="ECO:0000256" key="1">
    <source>
        <dbReference type="ARBA" id="ARBA00008842"/>
    </source>
</evidence>
<evidence type="ECO:0000256" key="3">
    <source>
        <dbReference type="SAM" id="MobiDB-lite"/>
    </source>
</evidence>
<dbReference type="OMA" id="WEESMHY"/>
<dbReference type="GO" id="GO:0005829">
    <property type="term" value="C:cytosol"/>
    <property type="evidence" value="ECO:0007669"/>
    <property type="project" value="TreeGrafter"/>
</dbReference>
<dbReference type="GO" id="GO:0097038">
    <property type="term" value="C:perinuclear endoplasmic reticulum"/>
    <property type="evidence" value="ECO:0007669"/>
    <property type="project" value="TreeGrafter"/>
</dbReference>
<dbReference type="HOGENOM" id="CLU_007105_6_1_1"/>
<dbReference type="FunFam" id="2.40.160.120:FF:000031">
    <property type="entry name" value="Oxysterol-binding protein 2"/>
    <property type="match status" value="1"/>
</dbReference>
<dbReference type="OrthoDB" id="1854502at2759"/>
<organism evidence="4 5">
    <name type="scientific">Tetranychus urticae</name>
    <name type="common">Two-spotted spider mite</name>
    <dbReference type="NCBI Taxonomy" id="32264"/>
    <lineage>
        <taxon>Eukaryota</taxon>
        <taxon>Metazoa</taxon>
        <taxon>Ecdysozoa</taxon>
        <taxon>Arthropoda</taxon>
        <taxon>Chelicerata</taxon>
        <taxon>Arachnida</taxon>
        <taxon>Acari</taxon>
        <taxon>Acariformes</taxon>
        <taxon>Trombidiformes</taxon>
        <taxon>Prostigmata</taxon>
        <taxon>Eleutherengona</taxon>
        <taxon>Raphignathae</taxon>
        <taxon>Tetranychoidea</taxon>
        <taxon>Tetranychidae</taxon>
        <taxon>Tetranychus</taxon>
    </lineage>
</organism>
<reference evidence="4" key="2">
    <citation type="submission" date="2015-06" db="UniProtKB">
        <authorList>
            <consortium name="EnsemblMetazoa"/>
        </authorList>
    </citation>
    <scope>IDENTIFICATION</scope>
</reference>
<dbReference type="Proteomes" id="UP000015104">
    <property type="component" value="Unassembled WGS sequence"/>
</dbReference>